<dbReference type="EMBL" id="JBHSJD010000024">
    <property type="protein sequence ID" value="MFC5026022.1"/>
    <property type="molecule type" value="Genomic_DNA"/>
</dbReference>
<evidence type="ECO:0000256" key="1">
    <source>
        <dbReference type="SAM" id="MobiDB-lite"/>
    </source>
</evidence>
<feature type="transmembrane region" description="Helical" evidence="2">
    <location>
        <begin position="320"/>
        <end position="340"/>
    </location>
</feature>
<dbReference type="RefSeq" id="WP_380841837.1">
    <property type="nucleotide sequence ID" value="NZ_JBHMCZ010000030.1"/>
</dbReference>
<evidence type="ECO:0008006" key="5">
    <source>
        <dbReference type="Google" id="ProtNLM"/>
    </source>
</evidence>
<evidence type="ECO:0000313" key="3">
    <source>
        <dbReference type="EMBL" id="MFC5026022.1"/>
    </source>
</evidence>
<feature type="compositionally biased region" description="Pro residues" evidence="1">
    <location>
        <begin position="135"/>
        <end position="156"/>
    </location>
</feature>
<keyword evidence="2" id="KW-0472">Membrane</keyword>
<evidence type="ECO:0000256" key="2">
    <source>
        <dbReference type="SAM" id="Phobius"/>
    </source>
</evidence>
<name>A0ABV9XLS4_9ACTN</name>
<protein>
    <recommendedName>
        <fullName evidence="5">Peptidoglycan binding domain-containing protein</fullName>
    </recommendedName>
</protein>
<organism evidence="3 4">
    <name type="scientific">Streptomyces coeruleoprunus</name>
    <dbReference type="NCBI Taxonomy" id="285563"/>
    <lineage>
        <taxon>Bacteria</taxon>
        <taxon>Bacillati</taxon>
        <taxon>Actinomycetota</taxon>
        <taxon>Actinomycetes</taxon>
        <taxon>Kitasatosporales</taxon>
        <taxon>Streptomycetaceae</taxon>
        <taxon>Streptomyces</taxon>
    </lineage>
</organism>
<feature type="region of interest" description="Disordered" evidence="1">
    <location>
        <begin position="1"/>
        <end position="318"/>
    </location>
</feature>
<feature type="compositionally biased region" description="Basic and acidic residues" evidence="1">
    <location>
        <begin position="96"/>
        <end position="109"/>
    </location>
</feature>
<keyword evidence="2" id="KW-0812">Transmembrane</keyword>
<proteinExistence type="predicted"/>
<evidence type="ECO:0000313" key="4">
    <source>
        <dbReference type="Proteomes" id="UP001595829"/>
    </source>
</evidence>
<reference evidence="4" key="1">
    <citation type="journal article" date="2019" name="Int. J. Syst. Evol. Microbiol.">
        <title>The Global Catalogue of Microorganisms (GCM) 10K type strain sequencing project: providing services to taxonomists for standard genome sequencing and annotation.</title>
        <authorList>
            <consortium name="The Broad Institute Genomics Platform"/>
            <consortium name="The Broad Institute Genome Sequencing Center for Infectious Disease"/>
            <person name="Wu L."/>
            <person name="Ma J."/>
        </authorList>
    </citation>
    <scope>NUCLEOTIDE SEQUENCE [LARGE SCALE GENOMIC DNA]</scope>
    <source>
        <strain evidence="4">CGMCC 4.1648</strain>
    </source>
</reference>
<feature type="compositionally biased region" description="Pro residues" evidence="1">
    <location>
        <begin position="279"/>
        <end position="303"/>
    </location>
</feature>
<dbReference type="Proteomes" id="UP001595829">
    <property type="component" value="Unassembled WGS sequence"/>
</dbReference>
<feature type="compositionally biased region" description="Low complexity" evidence="1">
    <location>
        <begin position="212"/>
        <end position="226"/>
    </location>
</feature>
<keyword evidence="4" id="KW-1185">Reference proteome</keyword>
<comment type="caution">
    <text evidence="3">The sequence shown here is derived from an EMBL/GenBank/DDBJ whole genome shotgun (WGS) entry which is preliminary data.</text>
</comment>
<accession>A0ABV9XLS4</accession>
<keyword evidence="2" id="KW-1133">Transmembrane helix</keyword>
<sequence>MSRETDTSSSGQGRGGAAYPSGTPPYGTGRVQEGTGAAGASAEPDEPKTETTLTTRIRINIPGSRPIPPVVVRKPVSETDKAANGSGEDGPGAEAQEQRLERPAERTAETPRPQVDEPGPGAQDTARTSDWFAPRKPPQGQQPPQAAPEPSAPRPQAPGRAPQGQGPGMPYFSDAPDARDGFEGPPQQPSGPTTGPAYGTSPVPPVDDPYPTDDTAVLTPRSAGARPGPPPQVSGDTLTSGLPVVPPEHRDPFASTGSSPFPMSGPAQVAPERGGAYDPYPPVLDEPAPAAPTPPPAPEPRPAAPARSQKPQKKGRSKSVLLGAGVIGLVGVAYGAGLLLNQSDVPKGTTVLGVDIGGGTTEEAAQKLDAALGKRATAPLQVSVGGKTQSLPPAKAGLALDSQATVRGAAGSDYNPVSVIGSLFGVEREAQPVIPVDEEKLSVALADLGGGSGSSSEGTIRFEPGKAVPVPGKAGTVVDVGRSMISVRDAYRAQVETGRSNVVELPVVTREPTITQTEINRAMKEFAEPAMSGLVTIKAGGKEIQFGPQRSLPKILSMKAIDGRLVEVYNKDAIDELLDGVFDGVMITKGDGKKHQLSADDVAHAMQKALLGKTPQERTVTIELDPKG</sequence>
<gene>
    <name evidence="3" type="ORF">ACFPM3_28225</name>
</gene>